<gene>
    <name evidence="2" type="ORF">C1E24_00105</name>
</gene>
<dbReference type="AlphaFoldDB" id="A0A5R9Q8K4"/>
<evidence type="ECO:0000313" key="3">
    <source>
        <dbReference type="Proteomes" id="UP000309186"/>
    </source>
</evidence>
<evidence type="ECO:0000313" key="2">
    <source>
        <dbReference type="EMBL" id="TLX48946.1"/>
    </source>
</evidence>
<dbReference type="InterPro" id="IPR011460">
    <property type="entry name" value="Lcl_C"/>
</dbReference>
<protein>
    <recommendedName>
        <fullName evidence="1">Lcl C-terminal domain-containing protein</fullName>
    </recommendedName>
</protein>
<organism evidence="2 3">
    <name type="scientific">Pseudoalteromonas phenolica</name>
    <dbReference type="NCBI Taxonomy" id="161398"/>
    <lineage>
        <taxon>Bacteria</taxon>
        <taxon>Pseudomonadati</taxon>
        <taxon>Pseudomonadota</taxon>
        <taxon>Gammaproteobacteria</taxon>
        <taxon>Alteromonadales</taxon>
        <taxon>Pseudoalteromonadaceae</taxon>
        <taxon>Pseudoalteromonas</taxon>
    </lineage>
</organism>
<sequence>MGKQSKCLPILTDGGRVNMNKVILMATLLGTMSYLPNSIAQCNDASEVARYSPVLEQTITDYKFGLMWSACAISPTSGECMSDSEVRSRMTGLKAVQFAGESVIGGHTDWRLPNLKEAMTLFGGCQDFTYAAPLQMGKYQRRIWTATTDSGQSEPALKTIAMVNGQIVSWRVSSSAASVFLVRDISQGAQ</sequence>
<evidence type="ECO:0000259" key="1">
    <source>
        <dbReference type="Pfam" id="PF07603"/>
    </source>
</evidence>
<dbReference type="EMBL" id="PPSW01000001">
    <property type="protein sequence ID" value="TLX48946.1"/>
    <property type="molecule type" value="Genomic_DNA"/>
</dbReference>
<proteinExistence type="predicted"/>
<feature type="domain" description="Lcl C-terminal" evidence="1">
    <location>
        <begin position="57"/>
        <end position="183"/>
    </location>
</feature>
<name>A0A5R9Q8K4_9GAMM</name>
<comment type="caution">
    <text evidence="2">The sequence shown here is derived from an EMBL/GenBank/DDBJ whole genome shotgun (WGS) entry which is preliminary data.</text>
</comment>
<dbReference type="Pfam" id="PF07603">
    <property type="entry name" value="Lcl_C"/>
    <property type="match status" value="1"/>
</dbReference>
<accession>A0A5R9Q8K4</accession>
<reference evidence="2 3" key="1">
    <citation type="submission" date="2018-01" db="EMBL/GenBank/DDBJ databases">
        <title>Co-occurrence of chitin degradation, pigmentation and bioactivity in marine Pseudoalteromonas.</title>
        <authorList>
            <person name="Paulsen S."/>
            <person name="Gram L."/>
            <person name="Machado H."/>
        </authorList>
    </citation>
    <scope>NUCLEOTIDE SEQUENCE [LARGE SCALE GENOMIC DNA]</scope>
    <source>
        <strain evidence="2 3">S3663</strain>
    </source>
</reference>
<dbReference type="OrthoDB" id="9793251at2"/>
<dbReference type="Proteomes" id="UP000309186">
    <property type="component" value="Unassembled WGS sequence"/>
</dbReference>